<evidence type="ECO:0000313" key="3">
    <source>
        <dbReference type="Proteomes" id="UP001501183"/>
    </source>
</evidence>
<dbReference type="Pfam" id="PF02371">
    <property type="entry name" value="Transposase_20"/>
    <property type="match status" value="1"/>
</dbReference>
<proteinExistence type="predicted"/>
<evidence type="ECO:0000313" key="2">
    <source>
        <dbReference type="EMBL" id="GAA4483859.1"/>
    </source>
</evidence>
<accession>A0ABP8PB69</accession>
<dbReference type="InterPro" id="IPR003346">
    <property type="entry name" value="Transposase_20"/>
</dbReference>
<dbReference type="Proteomes" id="UP001501183">
    <property type="component" value="Unassembled WGS sequence"/>
</dbReference>
<name>A0ABP8PB69_9NOCA</name>
<protein>
    <recommendedName>
        <fullName evidence="1">Transposase IS116/IS110/IS902 C-terminal domain-containing protein</fullName>
    </recommendedName>
</protein>
<dbReference type="PANTHER" id="PTHR33055:SF16">
    <property type="entry name" value="TRANSPOSASE FOR INSERTION SEQUENCE ELEMENT IS1547"/>
    <property type="match status" value="1"/>
</dbReference>
<dbReference type="EMBL" id="BAABFB010000057">
    <property type="protein sequence ID" value="GAA4483859.1"/>
    <property type="molecule type" value="Genomic_DNA"/>
</dbReference>
<keyword evidence="3" id="KW-1185">Reference proteome</keyword>
<sequence>MLAICGCGPLTAAKSIGETAGADRFRSKDALARHNGTAPLPVWSSNHARHRLSRTGNRQINAALHRIALTQARCHPEARALLSRRKANGDGGMEALRILKRRLSDVVYRAMIADQSSAAVPTAA</sequence>
<reference evidence="3" key="1">
    <citation type="journal article" date="2019" name="Int. J. Syst. Evol. Microbiol.">
        <title>The Global Catalogue of Microorganisms (GCM) 10K type strain sequencing project: providing services to taxonomists for standard genome sequencing and annotation.</title>
        <authorList>
            <consortium name="The Broad Institute Genomics Platform"/>
            <consortium name="The Broad Institute Genome Sequencing Center for Infectious Disease"/>
            <person name="Wu L."/>
            <person name="Ma J."/>
        </authorList>
    </citation>
    <scope>NUCLEOTIDE SEQUENCE [LARGE SCALE GENOMIC DNA]</scope>
    <source>
        <strain evidence="3">JCM 32206</strain>
    </source>
</reference>
<gene>
    <name evidence="2" type="ORF">GCM10023094_36030</name>
</gene>
<dbReference type="InterPro" id="IPR047650">
    <property type="entry name" value="Transpos_IS110"/>
</dbReference>
<feature type="domain" description="Transposase IS116/IS110/IS902 C-terminal" evidence="1">
    <location>
        <begin position="4"/>
        <end position="81"/>
    </location>
</feature>
<organism evidence="2 3">
    <name type="scientific">Rhodococcus olei</name>
    <dbReference type="NCBI Taxonomy" id="2161675"/>
    <lineage>
        <taxon>Bacteria</taxon>
        <taxon>Bacillati</taxon>
        <taxon>Actinomycetota</taxon>
        <taxon>Actinomycetes</taxon>
        <taxon>Mycobacteriales</taxon>
        <taxon>Nocardiaceae</taxon>
        <taxon>Rhodococcus</taxon>
    </lineage>
</organism>
<dbReference type="PANTHER" id="PTHR33055">
    <property type="entry name" value="TRANSPOSASE FOR INSERTION SEQUENCE ELEMENT IS1111A"/>
    <property type="match status" value="1"/>
</dbReference>
<evidence type="ECO:0000259" key="1">
    <source>
        <dbReference type="Pfam" id="PF02371"/>
    </source>
</evidence>
<comment type="caution">
    <text evidence="2">The sequence shown here is derived from an EMBL/GenBank/DDBJ whole genome shotgun (WGS) entry which is preliminary data.</text>
</comment>